<sequence>MTTTLAFDVYGTLIDTDGLVSQLRETTGEKAGEFSRIWRDKQLEYSFRRGLMQNYATFAECTRNALDYTCDFCKVSLTVEQKEELLESYRTLPAFNDVEENLQCLKSAGFRLFAFSNGSADAVETVLGAAGIRELFLDVVSVDDLRSFKPNPAVYSHFLRKSGTSGGNAWLISGNPFDVIGAVSAGMRAVWAKRSPEAIFDPWGIEPTLVVSSLAELDESISAYLAVKGIGDR</sequence>
<dbReference type="GO" id="GO:0019120">
    <property type="term" value="F:hydrolase activity, acting on acid halide bonds, in C-halide compounds"/>
    <property type="evidence" value="ECO:0007669"/>
    <property type="project" value="InterPro"/>
</dbReference>
<dbReference type="SFLD" id="SFLDG01129">
    <property type="entry name" value="C1.5:_HAD__Beta-PGM__Phosphata"/>
    <property type="match status" value="1"/>
</dbReference>
<dbReference type="Gene3D" id="3.40.50.1000">
    <property type="entry name" value="HAD superfamily/HAD-like"/>
    <property type="match status" value="1"/>
</dbReference>
<dbReference type="EMBL" id="CP001101">
    <property type="protein sequence ID" value="ACE05158.1"/>
    <property type="molecule type" value="Genomic_DNA"/>
</dbReference>
<dbReference type="InterPro" id="IPR051540">
    <property type="entry name" value="S-2-haloacid_dehalogenase"/>
</dbReference>
<dbReference type="SFLD" id="SFLDS00003">
    <property type="entry name" value="Haloacid_Dehalogenase"/>
    <property type="match status" value="1"/>
</dbReference>
<dbReference type="NCBIfam" id="TIGR01493">
    <property type="entry name" value="HAD-SF-IA-v2"/>
    <property type="match status" value="1"/>
</dbReference>
<dbReference type="InterPro" id="IPR006439">
    <property type="entry name" value="HAD-SF_hydro_IA"/>
</dbReference>
<dbReference type="PRINTS" id="PR00413">
    <property type="entry name" value="HADHALOGNASE"/>
</dbReference>
<dbReference type="NCBIfam" id="TIGR01428">
    <property type="entry name" value="HAD_type_II"/>
    <property type="match status" value="1"/>
</dbReference>
<dbReference type="Pfam" id="PF00702">
    <property type="entry name" value="Hydrolase"/>
    <property type="match status" value="1"/>
</dbReference>
<name>B3ENR9_CHLPB</name>
<organism evidence="3">
    <name type="scientific">Chlorobium phaeobacteroides (strain BS1)</name>
    <dbReference type="NCBI Taxonomy" id="331678"/>
    <lineage>
        <taxon>Bacteria</taxon>
        <taxon>Pseudomonadati</taxon>
        <taxon>Chlorobiota</taxon>
        <taxon>Chlorobiia</taxon>
        <taxon>Chlorobiales</taxon>
        <taxon>Chlorobiaceae</taxon>
        <taxon>Chlorobium/Pelodictyon group</taxon>
        <taxon>Chlorobium</taxon>
    </lineage>
</organism>
<gene>
    <name evidence="3" type="ordered locus">Cphamn1_2254</name>
</gene>
<keyword evidence="2" id="KW-0378">Hydrolase</keyword>
<dbReference type="eggNOG" id="COG1011">
    <property type="taxonomic scope" value="Bacteria"/>
</dbReference>
<dbReference type="KEGG" id="cpb:Cphamn1_2254"/>
<dbReference type="PANTHER" id="PTHR43316">
    <property type="entry name" value="HYDROLASE, HALOACID DELAHOGENASE-RELATED"/>
    <property type="match status" value="1"/>
</dbReference>
<protein>
    <submittedName>
        <fullName evidence="3">Haloacid dehalogenase, type II</fullName>
    </submittedName>
</protein>
<reference evidence="3" key="1">
    <citation type="submission" date="2008-06" db="EMBL/GenBank/DDBJ databases">
        <title>Complete sequence of Chlorobium phaeobacteroides BS1.</title>
        <authorList>
            <consortium name="US DOE Joint Genome Institute"/>
            <person name="Lucas S."/>
            <person name="Copeland A."/>
            <person name="Lapidus A."/>
            <person name="Glavina del Rio T."/>
            <person name="Dalin E."/>
            <person name="Tice H."/>
            <person name="Bruce D."/>
            <person name="Goodwin L."/>
            <person name="Pitluck S."/>
            <person name="Schmutz J."/>
            <person name="Larimer F."/>
            <person name="Land M."/>
            <person name="Hauser L."/>
            <person name="Kyrpides N."/>
            <person name="Ovchinnikova G."/>
            <person name="Li T."/>
            <person name="Liu Z."/>
            <person name="Zhao F."/>
            <person name="Overmann J."/>
            <person name="Bryant D.A."/>
            <person name="Richardson P."/>
        </authorList>
    </citation>
    <scope>NUCLEOTIDE SEQUENCE [LARGE SCALE GENOMIC DNA]</scope>
    <source>
        <strain evidence="3">BS1</strain>
    </source>
</reference>
<dbReference type="HOGENOM" id="CLU_045011_3_1_10"/>
<dbReference type="Gene3D" id="1.10.150.240">
    <property type="entry name" value="Putative phosphatase, domain 2"/>
    <property type="match status" value="1"/>
</dbReference>
<dbReference type="SUPFAM" id="SSF56784">
    <property type="entry name" value="HAD-like"/>
    <property type="match status" value="1"/>
</dbReference>
<dbReference type="InterPro" id="IPR023198">
    <property type="entry name" value="PGP-like_dom2"/>
</dbReference>
<dbReference type="InterPro" id="IPR006328">
    <property type="entry name" value="2-HAD"/>
</dbReference>
<dbReference type="InterPro" id="IPR023214">
    <property type="entry name" value="HAD_sf"/>
</dbReference>
<accession>B3ENR9</accession>
<evidence type="ECO:0000313" key="3">
    <source>
        <dbReference type="EMBL" id="ACE05158.1"/>
    </source>
</evidence>
<proteinExistence type="inferred from homology"/>
<dbReference type="OrthoDB" id="264363at2"/>
<dbReference type="STRING" id="331678.Cphamn1_2254"/>
<evidence type="ECO:0000256" key="2">
    <source>
        <dbReference type="ARBA" id="ARBA00022801"/>
    </source>
</evidence>
<dbReference type="PANTHER" id="PTHR43316:SF3">
    <property type="entry name" value="HALOACID DEHALOGENASE, TYPE II (AFU_ORTHOLOGUE AFUA_2G07750)-RELATED"/>
    <property type="match status" value="1"/>
</dbReference>
<dbReference type="AlphaFoldDB" id="B3ENR9"/>
<comment type="similarity">
    <text evidence="1">Belongs to the HAD-like hydrolase superfamily. S-2-haloalkanoic acid dehalogenase family.</text>
</comment>
<dbReference type="CDD" id="cd02588">
    <property type="entry name" value="HAD_L2-DEX"/>
    <property type="match status" value="1"/>
</dbReference>
<dbReference type="InterPro" id="IPR036412">
    <property type="entry name" value="HAD-like_sf"/>
</dbReference>
<evidence type="ECO:0000256" key="1">
    <source>
        <dbReference type="ARBA" id="ARBA00008106"/>
    </source>
</evidence>